<evidence type="ECO:0000313" key="4">
    <source>
        <dbReference type="Proteomes" id="UP000198811"/>
    </source>
</evidence>
<feature type="transmembrane region" description="Helical" evidence="1">
    <location>
        <begin position="98"/>
        <end position="120"/>
    </location>
</feature>
<dbReference type="EMBL" id="FNGL01000038">
    <property type="protein sequence ID" value="SDL44810.1"/>
    <property type="molecule type" value="Genomic_DNA"/>
</dbReference>
<keyword evidence="1" id="KW-0812">Transmembrane</keyword>
<dbReference type="NCBIfam" id="TIGR04518">
    <property type="entry name" value="ECF_S_folT_fam"/>
    <property type="match status" value="1"/>
</dbReference>
<dbReference type="InterPro" id="IPR030949">
    <property type="entry name" value="ECF_S_folate_fam"/>
</dbReference>
<dbReference type="GO" id="GO:0022857">
    <property type="term" value="F:transmembrane transporter activity"/>
    <property type="evidence" value="ECO:0007669"/>
    <property type="project" value="InterPro"/>
</dbReference>
<dbReference type="AlphaFoldDB" id="A0A240ACT8"/>
<protein>
    <submittedName>
        <fullName evidence="2">ECF transporter S component, folate family</fullName>
    </submittedName>
    <submittedName>
        <fullName evidence="3">Folate ECF transporter S component FolT</fullName>
    </submittedName>
</protein>
<reference evidence="3 5" key="2">
    <citation type="submission" date="2018-06" db="EMBL/GenBank/DDBJ databases">
        <authorList>
            <consortium name="Pathogen Informatics"/>
            <person name="Doyle S."/>
        </authorList>
    </citation>
    <scope>NUCLEOTIDE SEQUENCE [LARGE SCALE GENOMIC DNA]</scope>
    <source>
        <strain evidence="3 5">NCTC13028</strain>
    </source>
</reference>
<organism evidence="3 5">
    <name type="scientific">Clostridium cochlearium</name>
    <dbReference type="NCBI Taxonomy" id="1494"/>
    <lineage>
        <taxon>Bacteria</taxon>
        <taxon>Bacillati</taxon>
        <taxon>Bacillota</taxon>
        <taxon>Clostridia</taxon>
        <taxon>Eubacteriales</taxon>
        <taxon>Clostridiaceae</taxon>
        <taxon>Clostridium</taxon>
    </lineage>
</organism>
<reference evidence="2 4" key="1">
    <citation type="submission" date="2016-10" db="EMBL/GenBank/DDBJ databases">
        <authorList>
            <person name="Varghese N."/>
            <person name="Submissions S."/>
        </authorList>
    </citation>
    <scope>NUCLEOTIDE SEQUENCE [LARGE SCALE GENOMIC DNA]</scope>
    <source>
        <strain evidence="2 4">NLAE-zl-C224</strain>
    </source>
</reference>
<dbReference type="InterPro" id="IPR024529">
    <property type="entry name" value="ECF_trnsprt_substrate-spec"/>
</dbReference>
<dbReference type="EMBL" id="UAWC01000025">
    <property type="protein sequence ID" value="SQB35708.1"/>
    <property type="molecule type" value="Genomic_DNA"/>
</dbReference>
<feature type="transmembrane region" description="Helical" evidence="1">
    <location>
        <begin position="35"/>
        <end position="59"/>
    </location>
</feature>
<dbReference type="Proteomes" id="UP000198811">
    <property type="component" value="Unassembled WGS sequence"/>
</dbReference>
<dbReference type="RefSeq" id="WP_089868124.1">
    <property type="nucleotide sequence ID" value="NZ_CP173238.1"/>
</dbReference>
<keyword evidence="1" id="KW-0472">Membrane</keyword>
<dbReference type="STRING" id="1494.SAMN05216497_1384"/>
<sequence>MRNIQKLVTLSFLIALQVLLTRFLGIETPVIRISFGFIPLALSGALFGPIAGGIVGALADIIGMMVFPKGAYFPGFTISNALSGMIYGYFLYNKPKKIINISLAVISVMLFVNIGLNTIWLSMLTKKGVYAIIGPRIIKNLIEVPIKVSCIYFVWKLVGVHLNKDIKKIAV</sequence>
<dbReference type="GeneID" id="70577363"/>
<evidence type="ECO:0000256" key="1">
    <source>
        <dbReference type="SAM" id="Phobius"/>
    </source>
</evidence>
<evidence type="ECO:0000313" key="3">
    <source>
        <dbReference type="EMBL" id="SQB35708.1"/>
    </source>
</evidence>
<dbReference type="OrthoDB" id="4624at2"/>
<keyword evidence="4" id="KW-1185">Reference proteome</keyword>
<feature type="transmembrane region" description="Helical" evidence="1">
    <location>
        <begin position="71"/>
        <end position="92"/>
    </location>
</feature>
<evidence type="ECO:0000313" key="5">
    <source>
        <dbReference type="Proteomes" id="UP000250223"/>
    </source>
</evidence>
<evidence type="ECO:0000313" key="2">
    <source>
        <dbReference type="EMBL" id="SDL44810.1"/>
    </source>
</evidence>
<dbReference type="Pfam" id="PF12822">
    <property type="entry name" value="ECF_trnsprt"/>
    <property type="match status" value="1"/>
</dbReference>
<dbReference type="Proteomes" id="UP000250223">
    <property type="component" value="Unassembled WGS sequence"/>
</dbReference>
<accession>A0A240ACT8</accession>
<keyword evidence="1" id="KW-1133">Transmembrane helix</keyword>
<proteinExistence type="predicted"/>
<gene>
    <name evidence="3" type="primary">folT</name>
    <name evidence="3" type="ORF">NCTC13028_02107</name>
    <name evidence="2" type="ORF">SAMN05216497_1384</name>
</gene>
<dbReference type="Gene3D" id="1.10.1760.20">
    <property type="match status" value="1"/>
</dbReference>
<name>A0A240ACT8_CLOCO</name>